<keyword evidence="7 8" id="KW-0472">Membrane</keyword>
<accession>A0A1H3HKV9</accession>
<dbReference type="GO" id="GO:0005886">
    <property type="term" value="C:plasma membrane"/>
    <property type="evidence" value="ECO:0007669"/>
    <property type="project" value="UniProtKB-SubCell"/>
</dbReference>
<evidence type="ECO:0000256" key="3">
    <source>
        <dbReference type="ARBA" id="ARBA00022448"/>
    </source>
</evidence>
<dbReference type="GeneID" id="78123266"/>
<evidence type="ECO:0000256" key="7">
    <source>
        <dbReference type="ARBA" id="ARBA00023136"/>
    </source>
</evidence>
<organism evidence="9 10">
    <name type="scientific">Lentibacter algarum</name>
    <dbReference type="NCBI Taxonomy" id="576131"/>
    <lineage>
        <taxon>Bacteria</taxon>
        <taxon>Pseudomonadati</taxon>
        <taxon>Pseudomonadota</taxon>
        <taxon>Alphaproteobacteria</taxon>
        <taxon>Rhodobacterales</taxon>
        <taxon>Roseobacteraceae</taxon>
        <taxon>Lentibacter</taxon>
    </lineage>
</organism>
<reference evidence="9 10" key="1">
    <citation type="submission" date="2016-10" db="EMBL/GenBank/DDBJ databases">
        <authorList>
            <person name="de Groot N.N."/>
        </authorList>
    </citation>
    <scope>NUCLEOTIDE SEQUENCE [LARGE SCALE GENOMIC DNA]</scope>
    <source>
        <strain evidence="9 10">DSM 24677</strain>
    </source>
</reference>
<keyword evidence="3" id="KW-0813">Transport</keyword>
<comment type="subcellular location">
    <subcellularLocation>
        <location evidence="1">Cell membrane</location>
        <topology evidence="1">Multi-pass membrane protein</topology>
    </subcellularLocation>
</comment>
<dbReference type="OrthoDB" id="3579489at2"/>
<dbReference type="Pfam" id="PF03591">
    <property type="entry name" value="AzlC"/>
    <property type="match status" value="1"/>
</dbReference>
<dbReference type="Proteomes" id="UP000199026">
    <property type="component" value="Unassembled WGS sequence"/>
</dbReference>
<dbReference type="GO" id="GO:1903785">
    <property type="term" value="P:L-valine transmembrane transport"/>
    <property type="evidence" value="ECO:0007669"/>
    <property type="project" value="TreeGrafter"/>
</dbReference>
<keyword evidence="4" id="KW-1003">Cell membrane</keyword>
<dbReference type="InterPro" id="IPR011606">
    <property type="entry name" value="Brnchd-chn_aa_trnsp_permease"/>
</dbReference>
<keyword evidence="5 8" id="KW-0812">Transmembrane</keyword>
<dbReference type="AlphaFoldDB" id="A0A1H3HKV9"/>
<evidence type="ECO:0000313" key="9">
    <source>
        <dbReference type="EMBL" id="SDY15289.1"/>
    </source>
</evidence>
<evidence type="ECO:0000256" key="5">
    <source>
        <dbReference type="ARBA" id="ARBA00022692"/>
    </source>
</evidence>
<evidence type="ECO:0000313" key="10">
    <source>
        <dbReference type="Proteomes" id="UP000199026"/>
    </source>
</evidence>
<keyword evidence="10" id="KW-1185">Reference proteome</keyword>
<protein>
    <submittedName>
        <fullName evidence="9">Predicted branched-chain amino acid permease (Azaleucine resistance)</fullName>
    </submittedName>
</protein>
<feature type="transmembrane region" description="Helical" evidence="8">
    <location>
        <begin position="72"/>
        <end position="90"/>
    </location>
</feature>
<dbReference type="EMBL" id="FNPR01000001">
    <property type="protein sequence ID" value="SDY15289.1"/>
    <property type="molecule type" value="Genomic_DNA"/>
</dbReference>
<evidence type="ECO:0000256" key="6">
    <source>
        <dbReference type="ARBA" id="ARBA00022989"/>
    </source>
</evidence>
<keyword evidence="6 8" id="KW-1133">Transmembrane helix</keyword>
<feature type="transmembrane region" description="Helical" evidence="8">
    <location>
        <begin position="135"/>
        <end position="160"/>
    </location>
</feature>
<dbReference type="PANTHER" id="PTHR34979">
    <property type="entry name" value="INNER MEMBRANE PROTEIN YGAZ"/>
    <property type="match status" value="1"/>
</dbReference>
<evidence type="ECO:0000256" key="8">
    <source>
        <dbReference type="SAM" id="Phobius"/>
    </source>
</evidence>
<gene>
    <name evidence="9" type="ORF">SAMN05444486_101461</name>
</gene>
<dbReference type="PANTHER" id="PTHR34979:SF1">
    <property type="entry name" value="INNER MEMBRANE PROTEIN YGAZ"/>
    <property type="match status" value="1"/>
</dbReference>
<feature type="transmembrane region" description="Helical" evidence="8">
    <location>
        <begin position="166"/>
        <end position="182"/>
    </location>
</feature>
<evidence type="ECO:0000256" key="4">
    <source>
        <dbReference type="ARBA" id="ARBA00022475"/>
    </source>
</evidence>
<dbReference type="STRING" id="576131.SAMN05444486_101461"/>
<sequence length="238" mass="25311">MRSTTPKTPLQQGIRDAAPFILVVTPFAIVFGVVATEAGLSIAETLLFSIAVIAGAAQFTTLQLLNENAPAVIALLSGLAVNLRMAMYSASLTPHLGAAPLWQRALVAYLTVDQSYACSVAAFERNPSWSLKERTTYFFATCIPVIPMWYLMTLVGALIGEKIPESAALDFAVPITFLAIIAPMMRTPAHLAAALVASLSALSLTWVPFNLGLIIAASLGMITGAQAELMLTKRGLFK</sequence>
<evidence type="ECO:0000256" key="1">
    <source>
        <dbReference type="ARBA" id="ARBA00004651"/>
    </source>
</evidence>
<dbReference type="RefSeq" id="WP_089887511.1">
    <property type="nucleotide sequence ID" value="NZ_CANMFH010000008.1"/>
</dbReference>
<proteinExistence type="inferred from homology"/>
<feature type="transmembrane region" description="Helical" evidence="8">
    <location>
        <begin position="20"/>
        <end position="40"/>
    </location>
</feature>
<comment type="similarity">
    <text evidence="2">Belongs to the AzlC family.</text>
</comment>
<feature type="transmembrane region" description="Helical" evidence="8">
    <location>
        <begin position="46"/>
        <end position="65"/>
    </location>
</feature>
<name>A0A1H3HKV9_9RHOB</name>
<evidence type="ECO:0000256" key="2">
    <source>
        <dbReference type="ARBA" id="ARBA00010735"/>
    </source>
</evidence>